<accession>A0A250IAA6</accession>
<gene>
    <name evidence="2" type="ORF">MEBOL_001546</name>
</gene>
<feature type="region of interest" description="Disordered" evidence="1">
    <location>
        <begin position="30"/>
        <end position="63"/>
    </location>
</feature>
<name>A0A250IAA6_9BACT</name>
<sequence>MWIRPWPRRKAAPRHPFPRGLRRRIPTRFARTLPNTAGAPPPTPRAQPIARRSAPALSPFPRAPTAFRRAGSTLWANFKPSKRREERSVTRLRRASFSLEFLISSPLTPSPGLRARFDLAAGSSEGAPEVCASADEPTTGWIGPGATATRAPRRLTRQAWLCGWASLTPARSPGRWRGRRWWTRRGKRWSLPGGKRHPFPRMAPVPSWWASRGCASANLREALVGPFKRVQVGGVVQVERRVGELHDPPARCGTPRP</sequence>
<dbReference type="EMBL" id="CP022163">
    <property type="protein sequence ID" value="ATB28101.1"/>
    <property type="molecule type" value="Genomic_DNA"/>
</dbReference>
<proteinExistence type="predicted"/>
<keyword evidence="3" id="KW-1185">Reference proteome</keyword>
<evidence type="ECO:0000256" key="1">
    <source>
        <dbReference type="SAM" id="MobiDB-lite"/>
    </source>
</evidence>
<reference evidence="2 3" key="1">
    <citation type="submission" date="2017-06" db="EMBL/GenBank/DDBJ databases">
        <authorList>
            <person name="Kim H.J."/>
            <person name="Triplett B.A."/>
        </authorList>
    </citation>
    <scope>NUCLEOTIDE SEQUENCE [LARGE SCALE GENOMIC DNA]</scope>
    <source>
        <strain evidence="2 3">DSM 14713</strain>
    </source>
</reference>
<feature type="region of interest" description="Disordered" evidence="1">
    <location>
        <begin position="128"/>
        <end position="147"/>
    </location>
</feature>
<evidence type="ECO:0000313" key="3">
    <source>
        <dbReference type="Proteomes" id="UP000217289"/>
    </source>
</evidence>
<dbReference type="Proteomes" id="UP000217289">
    <property type="component" value="Chromosome"/>
</dbReference>
<protein>
    <submittedName>
        <fullName evidence="2">Uncharacterized protein</fullName>
    </submittedName>
</protein>
<dbReference type="KEGG" id="mbd:MEBOL_001546"/>
<evidence type="ECO:0000313" key="2">
    <source>
        <dbReference type="EMBL" id="ATB28101.1"/>
    </source>
</evidence>
<dbReference type="AlphaFoldDB" id="A0A250IAA6"/>
<organism evidence="2 3">
    <name type="scientific">Melittangium boletus DSM 14713</name>
    <dbReference type="NCBI Taxonomy" id="1294270"/>
    <lineage>
        <taxon>Bacteria</taxon>
        <taxon>Pseudomonadati</taxon>
        <taxon>Myxococcota</taxon>
        <taxon>Myxococcia</taxon>
        <taxon>Myxococcales</taxon>
        <taxon>Cystobacterineae</taxon>
        <taxon>Archangiaceae</taxon>
        <taxon>Melittangium</taxon>
    </lineage>
</organism>